<dbReference type="PANTHER" id="PTHR43525">
    <property type="entry name" value="PROTEIN MALY"/>
    <property type="match status" value="1"/>
</dbReference>
<keyword evidence="7" id="KW-0808">Transferase</keyword>
<keyword evidence="3" id="KW-0663">Pyridoxal phosphate</keyword>
<dbReference type="EC" id="4.4.1.13" evidence="2"/>
<dbReference type="SUPFAM" id="SSF53383">
    <property type="entry name" value="PLP-dependent transferases"/>
    <property type="match status" value="1"/>
</dbReference>
<keyword evidence="7" id="KW-0032">Aminotransferase</keyword>
<dbReference type="Gene3D" id="3.90.1150.10">
    <property type="entry name" value="Aspartate Aminotransferase, domain 1"/>
    <property type="match status" value="1"/>
</dbReference>
<dbReference type="NCBIfam" id="TIGR04350">
    <property type="entry name" value="C_S_lyase_PatB"/>
    <property type="match status" value="1"/>
</dbReference>
<evidence type="ECO:0000256" key="5">
    <source>
        <dbReference type="ARBA" id="ARBA00037974"/>
    </source>
</evidence>
<comment type="similarity">
    <text evidence="5">Belongs to the class-II pyridoxal-phosphate-dependent aminotransferase family. MalY/PatB cystathionine beta-lyase subfamily.</text>
</comment>
<evidence type="ECO:0000256" key="3">
    <source>
        <dbReference type="ARBA" id="ARBA00022898"/>
    </source>
</evidence>
<dbReference type="OrthoDB" id="9802872at2"/>
<dbReference type="RefSeq" id="WP_109307209.1">
    <property type="nucleotide sequence ID" value="NZ_BJUF01000035.1"/>
</dbReference>
<feature type="domain" description="Aminotransferase class I/classII large" evidence="6">
    <location>
        <begin position="68"/>
        <end position="385"/>
    </location>
</feature>
<dbReference type="InterPro" id="IPR015422">
    <property type="entry name" value="PyrdxlP-dep_Trfase_small"/>
</dbReference>
<dbReference type="InterPro" id="IPR015421">
    <property type="entry name" value="PyrdxlP-dep_Trfase_major"/>
</dbReference>
<dbReference type="Gene3D" id="3.40.640.10">
    <property type="entry name" value="Type I PLP-dependent aspartate aminotransferase-like (Major domain)"/>
    <property type="match status" value="1"/>
</dbReference>
<dbReference type="EMBL" id="QFVR01000027">
    <property type="protein sequence ID" value="PWI24152.1"/>
    <property type="molecule type" value="Genomic_DNA"/>
</dbReference>
<dbReference type="GO" id="GO:0047804">
    <property type="term" value="F:cysteine-S-conjugate beta-lyase activity"/>
    <property type="evidence" value="ECO:0007669"/>
    <property type="project" value="UniProtKB-EC"/>
</dbReference>
<reference evidence="7 8" key="1">
    <citation type="submission" date="2018-05" db="EMBL/GenBank/DDBJ databases">
        <title>Kurthia sibirica genome sequence.</title>
        <authorList>
            <person name="Maclea K.S."/>
            <person name="Goen A.E."/>
        </authorList>
    </citation>
    <scope>NUCLEOTIDE SEQUENCE [LARGE SCALE GENOMIC DNA]</scope>
    <source>
        <strain evidence="7 8">ATCC 49154</strain>
    </source>
</reference>
<dbReference type="AlphaFoldDB" id="A0A2U3AHW9"/>
<evidence type="ECO:0000259" key="6">
    <source>
        <dbReference type="Pfam" id="PF00155"/>
    </source>
</evidence>
<comment type="caution">
    <text evidence="7">The sequence shown here is derived from an EMBL/GenBank/DDBJ whole genome shotgun (WGS) entry which is preliminary data.</text>
</comment>
<dbReference type="CDD" id="cd00609">
    <property type="entry name" value="AAT_like"/>
    <property type="match status" value="1"/>
</dbReference>
<gene>
    <name evidence="7" type="ORF">DEX24_14910</name>
</gene>
<evidence type="ECO:0000256" key="2">
    <source>
        <dbReference type="ARBA" id="ARBA00012224"/>
    </source>
</evidence>
<dbReference type="Pfam" id="PF00155">
    <property type="entry name" value="Aminotran_1_2"/>
    <property type="match status" value="1"/>
</dbReference>
<evidence type="ECO:0000313" key="8">
    <source>
        <dbReference type="Proteomes" id="UP000245938"/>
    </source>
</evidence>
<dbReference type="PANTHER" id="PTHR43525:SF1">
    <property type="entry name" value="PROTEIN MALY"/>
    <property type="match status" value="1"/>
</dbReference>
<evidence type="ECO:0000256" key="4">
    <source>
        <dbReference type="ARBA" id="ARBA00023239"/>
    </source>
</evidence>
<keyword evidence="4" id="KW-0456">Lyase</keyword>
<dbReference type="InterPro" id="IPR051798">
    <property type="entry name" value="Class-II_PLP-Dep_Aminotrans"/>
</dbReference>
<sequence>MSHFNQTFNRKNTASLKWDLMEKVYTIPDASSIIPMWVADMDFAAPSFITESLKARLDFPLFGYTFENEACATAVTSWVKRRHNWHIHNDDIMYHQGVVPAIATIIEAFTTEDDAVIVNSPVYPPFFNIPRQLGRTVVSSPFIEKKGRLYFDFDHFERLLQDDKVKIFVFCHPHNPAGRVWSQDELVKIDALCAANNVLIISDEIHCDLMLNGEQHIPLAKVSATPDNIITCMAPTKTFNIAGIQASMMITSDAKKRLKIQNTLAKHGQMGLNTFAITAVQAAFSDAGIEWLNDLIPYLNANLDYAIDTIEKALPNITITKPDATYLMWIDIRKTGIAEKEIMQKLLDAGVALDPGTKYGADFDGFLRMNIACTRQTLEQGVERFIKAFN</sequence>
<evidence type="ECO:0000256" key="1">
    <source>
        <dbReference type="ARBA" id="ARBA00001933"/>
    </source>
</evidence>
<keyword evidence="8" id="KW-1185">Reference proteome</keyword>
<dbReference type="InterPro" id="IPR015424">
    <property type="entry name" value="PyrdxlP-dep_Trfase"/>
</dbReference>
<name>A0A2U3AHW9_9BACL</name>
<dbReference type="GO" id="GO:0030170">
    <property type="term" value="F:pyridoxal phosphate binding"/>
    <property type="evidence" value="ECO:0007669"/>
    <property type="project" value="InterPro"/>
</dbReference>
<proteinExistence type="inferred from homology"/>
<organism evidence="7 8">
    <name type="scientific">Kurthia sibirica</name>
    <dbReference type="NCBI Taxonomy" id="202750"/>
    <lineage>
        <taxon>Bacteria</taxon>
        <taxon>Bacillati</taxon>
        <taxon>Bacillota</taxon>
        <taxon>Bacilli</taxon>
        <taxon>Bacillales</taxon>
        <taxon>Caryophanaceae</taxon>
        <taxon>Kurthia</taxon>
    </lineage>
</organism>
<accession>A0A2U3AHW9</accession>
<protein>
    <recommendedName>
        <fullName evidence="2">cysteine-S-conjugate beta-lyase</fullName>
        <ecNumber evidence="2">4.4.1.13</ecNumber>
    </recommendedName>
</protein>
<dbReference type="InterPro" id="IPR004839">
    <property type="entry name" value="Aminotransferase_I/II_large"/>
</dbReference>
<evidence type="ECO:0000313" key="7">
    <source>
        <dbReference type="EMBL" id="PWI24152.1"/>
    </source>
</evidence>
<dbReference type="GO" id="GO:0008483">
    <property type="term" value="F:transaminase activity"/>
    <property type="evidence" value="ECO:0007669"/>
    <property type="project" value="UniProtKB-KW"/>
</dbReference>
<dbReference type="InterPro" id="IPR027619">
    <property type="entry name" value="C-S_lyase_PatB-like"/>
</dbReference>
<comment type="cofactor">
    <cofactor evidence="1">
        <name>pyridoxal 5'-phosphate</name>
        <dbReference type="ChEBI" id="CHEBI:597326"/>
    </cofactor>
</comment>
<dbReference type="Proteomes" id="UP000245938">
    <property type="component" value="Unassembled WGS sequence"/>
</dbReference>